<sequence length="29" mass="3223">MSEVNIVATLTHSLSISKRSGPLPWQWSP</sequence>
<evidence type="ECO:0000313" key="1">
    <source>
        <dbReference type="EMBL" id="VED52216.1"/>
    </source>
</evidence>
<dbReference type="Proteomes" id="UP000267630">
    <property type="component" value="Chromosome 3"/>
</dbReference>
<accession>A0A7Z9CSD1</accession>
<dbReference type="EMBL" id="LR134253">
    <property type="protein sequence ID" value="VED52216.1"/>
    <property type="molecule type" value="Genomic_DNA"/>
</dbReference>
<gene>
    <name evidence="1" type="ORF">NCTC9997_04193</name>
</gene>
<proteinExistence type="predicted"/>
<keyword evidence="2" id="KW-1185">Reference proteome</keyword>
<evidence type="ECO:0000313" key="2">
    <source>
        <dbReference type="Proteomes" id="UP000267630"/>
    </source>
</evidence>
<name>A0A7Z9CSD1_RAOTE</name>
<reference evidence="1 2" key="1">
    <citation type="submission" date="2018-12" db="EMBL/GenBank/DDBJ databases">
        <authorList>
            <consortium name="Pathogen Informatics"/>
        </authorList>
    </citation>
    <scope>NUCLEOTIDE SEQUENCE [LARGE SCALE GENOMIC DNA]</scope>
    <source>
        <strain evidence="1 2">NCTC9997</strain>
    </source>
</reference>
<organism evidence="1 2">
    <name type="scientific">Raoultella terrigena</name>
    <name type="common">Klebsiella terrigena</name>
    <dbReference type="NCBI Taxonomy" id="577"/>
    <lineage>
        <taxon>Bacteria</taxon>
        <taxon>Pseudomonadati</taxon>
        <taxon>Pseudomonadota</taxon>
        <taxon>Gammaproteobacteria</taxon>
        <taxon>Enterobacterales</taxon>
        <taxon>Enterobacteriaceae</taxon>
        <taxon>Klebsiella/Raoultella group</taxon>
        <taxon>Raoultella</taxon>
    </lineage>
</organism>
<protein>
    <submittedName>
        <fullName evidence="1">Uncharacterized protein</fullName>
    </submittedName>
</protein>
<dbReference type="AlphaFoldDB" id="A0A7Z9CSD1"/>